<dbReference type="AlphaFoldDB" id="A0A016AE81"/>
<dbReference type="PATRIC" id="fig|1339327.3.peg.4614"/>
<evidence type="ECO:0000313" key="2">
    <source>
        <dbReference type="Proteomes" id="UP000022082"/>
    </source>
</evidence>
<protein>
    <submittedName>
        <fullName evidence="1">Uncharacterized protein</fullName>
    </submittedName>
</protein>
<evidence type="ECO:0000313" key="1">
    <source>
        <dbReference type="EMBL" id="EXZ26751.1"/>
    </source>
</evidence>
<dbReference type="Proteomes" id="UP000022082">
    <property type="component" value="Unassembled WGS sequence"/>
</dbReference>
<reference evidence="1 2" key="1">
    <citation type="submission" date="2014-02" db="EMBL/GenBank/DDBJ databases">
        <authorList>
            <person name="Sears C."/>
            <person name="Carroll K."/>
            <person name="Sack B.R."/>
            <person name="Qadri F."/>
            <person name="Myers L.L."/>
            <person name="Chung G.-T."/>
            <person name="Escheverria P."/>
            <person name="Fraser C.M."/>
            <person name="Sadzewicz L."/>
            <person name="Shefchek K.A."/>
            <person name="Tallon L."/>
            <person name="Das S.P."/>
            <person name="Daugherty S."/>
            <person name="Mongodin E.F."/>
        </authorList>
    </citation>
    <scope>NUCLEOTIDE SEQUENCE [LARGE SCALE GENOMIC DNA]</scope>
    <source>
        <strain evidence="1 2">S36L11</strain>
    </source>
</reference>
<gene>
    <name evidence="1" type="ORF">M136_4100</name>
</gene>
<comment type="caution">
    <text evidence="1">The sequence shown here is derived from an EMBL/GenBank/DDBJ whole genome shotgun (WGS) entry which is preliminary data.</text>
</comment>
<proteinExistence type="predicted"/>
<organism evidence="1 2">
    <name type="scientific">Bacteroides fragilis str. S36L11</name>
    <dbReference type="NCBI Taxonomy" id="1339327"/>
    <lineage>
        <taxon>Bacteria</taxon>
        <taxon>Pseudomonadati</taxon>
        <taxon>Bacteroidota</taxon>
        <taxon>Bacteroidia</taxon>
        <taxon>Bacteroidales</taxon>
        <taxon>Bacteroidaceae</taxon>
        <taxon>Bacteroides</taxon>
    </lineage>
</organism>
<sequence>MAFCQNDNCFFSYLFISEEYLPGPEKTHSRRFRYYLFSFRQIDFEAF</sequence>
<name>A0A016AE81_BACFG</name>
<dbReference type="EMBL" id="JGDJ01000276">
    <property type="protein sequence ID" value="EXZ26751.1"/>
    <property type="molecule type" value="Genomic_DNA"/>
</dbReference>
<accession>A0A016AE81</accession>